<dbReference type="Gene3D" id="3.40.50.880">
    <property type="match status" value="1"/>
</dbReference>
<keyword evidence="4" id="KW-1185">Reference proteome</keyword>
<dbReference type="SUPFAM" id="SSF52317">
    <property type="entry name" value="Class I glutamine amidotransferase-like"/>
    <property type="match status" value="1"/>
</dbReference>
<evidence type="ECO:0000259" key="2">
    <source>
        <dbReference type="Pfam" id="PF02638"/>
    </source>
</evidence>
<dbReference type="PhylomeDB" id="Q7NL32"/>
<dbReference type="STRING" id="251221.gene:10758775"/>
<dbReference type="SUPFAM" id="SSF51445">
    <property type="entry name" value="(Trans)glycosidases"/>
    <property type="match status" value="1"/>
</dbReference>
<evidence type="ECO:0000313" key="3">
    <source>
        <dbReference type="EMBL" id="BAC89235.1"/>
    </source>
</evidence>
<protein>
    <submittedName>
        <fullName evidence="3">Glr1294 protein</fullName>
    </submittedName>
</protein>
<dbReference type="Pfam" id="PF02638">
    <property type="entry name" value="GHL10"/>
    <property type="match status" value="1"/>
</dbReference>
<organism evidence="3 4">
    <name type="scientific">Gloeobacter violaceus (strain ATCC 29082 / PCC 7421)</name>
    <dbReference type="NCBI Taxonomy" id="251221"/>
    <lineage>
        <taxon>Bacteria</taxon>
        <taxon>Bacillati</taxon>
        <taxon>Cyanobacteriota</taxon>
        <taxon>Cyanophyceae</taxon>
        <taxon>Gloeobacterales</taxon>
        <taxon>Gloeobacteraceae</taxon>
        <taxon>Gloeobacter</taxon>
    </lineage>
</organism>
<dbReference type="PANTHER" id="PTHR43405">
    <property type="entry name" value="GLYCOSYL HYDROLASE DIGH"/>
    <property type="match status" value="1"/>
</dbReference>
<dbReference type="AlphaFoldDB" id="Q7NL32"/>
<sequence length="796" mass="88640">MVCGVRRWKGIVLALVLWLASAPLILAAQAYPIVVVQPPEAGAWDTLRGRIERLNLRYRPLALADLSLERLAEAKVLFLPNLTKLTLEQANAIQQWVDRGGKLIVSGPFGTESPPEVREALTNLVGAYWIEPLNIVSRAEVQLVQPWTKLGNTASAVRGGSLVRPVGSTANIAATWIGGLGNPAVLVNEDVTYLGWQWGTTSPTFDRDWLAAAIERFLPGAVGNQFKVAPVEATAMFKELEGVLGRVESALLTSDARSTAPEQFPPAYRDAIARAQRTLKELPAMLKDGLDTQARAAWEDAIEDLWAHYPTSQLAALPEVRAIWLDRGTIVKAGSEEGLTRIFDRLAQSGINTVFFETVNAGYTIYPSAVAPAQNPLIRGWDPLAAAVRLAHERKMELHAWTWAFAAGNTRHNALIGKSQDFPGPVLAAHPGWAQSGRKGNLRPAGQPEYWMDPANPEVRAYLQSLYEEILTNYDVDGLQFDYIRYPLQKNAGQYFGYSPAARRSFAQLTGVDPIDIAPEESSLWALWTRFKAEQVSSFVAESAEKLRRIKPRLIVSAAVFPNPPGERLRLLQQDWEAWAIQGNIDLLVPMTYALNTRRLQQLVEPTLPGVKEAPVLILPSLNLMSLPQVQLRDQLQAVRDLPSGGYSLFAAAHLADNHQQMLAQASSASNLLPYRDPLSTALERFTALKREWDFLLDRKQIWVAEYSLSEWRAQIKRTQAALETLSKQPSAGWLRTAREQLLAIRQGLGTWLGQEKILRPYRLQTWENRIDSLDTLLRYAEGRLDRQVRAARTGR</sequence>
<gene>
    <name evidence="3" type="ordered locus">glr1294</name>
</gene>
<dbReference type="OrthoDB" id="580981at2"/>
<dbReference type="InterPro" id="IPR017853">
    <property type="entry name" value="GH"/>
</dbReference>
<name>Q7NL32_GLOVI</name>
<dbReference type="PATRIC" id="fig|251221.4.peg.1316"/>
<dbReference type="KEGG" id="gvi:glr1294"/>
<dbReference type="Gene3D" id="3.20.20.80">
    <property type="entry name" value="Glycosidases"/>
    <property type="match status" value="1"/>
</dbReference>
<dbReference type="EMBL" id="BA000045">
    <property type="protein sequence ID" value="BAC89235.1"/>
    <property type="molecule type" value="Genomic_DNA"/>
</dbReference>
<proteinExistence type="predicted"/>
<dbReference type="InParanoid" id="Q7NL32"/>
<dbReference type="HOGENOM" id="CLU_313489_0_0_3"/>
<reference evidence="3 4" key="2">
    <citation type="journal article" date="2003" name="DNA Res.">
        <title>Complete genome structure of Gloeobacter violaceus PCC 7421, a cyanobacterium that lacks thylakoids (supplement).</title>
        <authorList>
            <person name="Nakamura Y."/>
            <person name="Kaneko T."/>
            <person name="Sato S."/>
            <person name="Mimuro M."/>
            <person name="Miyashita H."/>
            <person name="Tsuchiya T."/>
            <person name="Sasamoto S."/>
            <person name="Watanabe A."/>
            <person name="Kawashima K."/>
            <person name="Kishida Y."/>
            <person name="Kiyokawa C."/>
            <person name="Kohara M."/>
            <person name="Matsumoto M."/>
            <person name="Matsuno A."/>
            <person name="Nakazaki N."/>
            <person name="Shimpo S."/>
            <person name="Takeuchi C."/>
            <person name="Yamada M."/>
            <person name="Tabata S."/>
        </authorList>
    </citation>
    <scope>NUCLEOTIDE SEQUENCE [LARGE SCALE GENOMIC DNA]</scope>
    <source>
        <strain evidence="4">ATCC 29082 / PCC 7421</strain>
    </source>
</reference>
<dbReference type="InterPro" id="IPR029062">
    <property type="entry name" value="Class_I_gatase-like"/>
</dbReference>
<dbReference type="InterPro" id="IPR003790">
    <property type="entry name" value="GHL10"/>
</dbReference>
<reference evidence="3 4" key="1">
    <citation type="journal article" date="2003" name="DNA Res.">
        <title>Complete genome structure of Gloeobacter violaceus PCC 7421, a cyanobacterium that lacks thylakoids.</title>
        <authorList>
            <person name="Nakamura Y."/>
            <person name="Kaneko T."/>
            <person name="Sato S."/>
            <person name="Mimuro M."/>
            <person name="Miyashita H."/>
            <person name="Tsuchiya T."/>
            <person name="Sasamoto S."/>
            <person name="Watanabe A."/>
            <person name="Kawashima K."/>
            <person name="Kishida Y."/>
            <person name="Kiyokawa C."/>
            <person name="Kohara M."/>
            <person name="Matsumoto M."/>
            <person name="Matsuno A."/>
            <person name="Nakazaki N."/>
            <person name="Shimpo S."/>
            <person name="Takeuchi C."/>
            <person name="Yamada M."/>
            <person name="Tabata S."/>
        </authorList>
    </citation>
    <scope>NUCLEOTIDE SEQUENCE [LARGE SCALE GENOMIC DNA]</scope>
    <source>
        <strain evidence="4">ATCC 29082 / PCC 7421</strain>
    </source>
</reference>
<keyword evidence="1" id="KW-0732">Signal</keyword>
<feature type="domain" description="Glycosyl hydrolase-like 10" evidence="2">
    <location>
        <begin position="319"/>
        <end position="629"/>
    </location>
</feature>
<evidence type="ECO:0000313" key="4">
    <source>
        <dbReference type="Proteomes" id="UP000000557"/>
    </source>
</evidence>
<dbReference type="PANTHER" id="PTHR43405:SF1">
    <property type="entry name" value="GLYCOSYL HYDROLASE DIGH"/>
    <property type="match status" value="1"/>
</dbReference>
<dbReference type="eggNOG" id="COG1649">
    <property type="taxonomic scope" value="Bacteria"/>
</dbReference>
<dbReference type="EnsemblBacteria" id="BAC89235">
    <property type="protein sequence ID" value="BAC89235"/>
    <property type="gene ID" value="BAC89235"/>
</dbReference>
<dbReference type="InterPro" id="IPR052177">
    <property type="entry name" value="Divisome_Glycosyl_Hydrolase"/>
</dbReference>
<dbReference type="Proteomes" id="UP000000557">
    <property type="component" value="Chromosome"/>
</dbReference>
<accession>Q7NL32</accession>
<evidence type="ECO:0000256" key="1">
    <source>
        <dbReference type="ARBA" id="ARBA00022729"/>
    </source>
</evidence>